<dbReference type="EMBL" id="BMGH01000001">
    <property type="protein sequence ID" value="GGD02550.1"/>
    <property type="molecule type" value="Genomic_DNA"/>
</dbReference>
<protein>
    <recommendedName>
        <fullName evidence="2">CBU-0592-like domain-containing protein</fullName>
    </recommendedName>
</protein>
<sequence length="191" mass="20854">MIFSIIGWVATVIYLANHIALSINRKHRGRLYFLLNLIAACGLTASSLVLQSWQAVAINIFWAVVSFLSLIGRHTGTDFRLSDRALTWPVWLLGGGGLVYTIIAPTQGLAALGWAATLLFCGAYLLFSARTIRRRRFLLYNVAAAFGVAPILYIDGNWPAFGLEIAWGTISLIGFLNALRSVPQADGTGRN</sequence>
<feature type="transmembrane region" description="Helical" evidence="1">
    <location>
        <begin position="31"/>
        <end position="50"/>
    </location>
</feature>
<gene>
    <name evidence="3" type="ORF">GCM10011342_09470</name>
</gene>
<feature type="transmembrane region" description="Helical" evidence="1">
    <location>
        <begin position="56"/>
        <end position="73"/>
    </location>
</feature>
<dbReference type="NCBIfam" id="NF047864">
    <property type="entry name" value="CBU_0592_membra"/>
    <property type="match status" value="2"/>
</dbReference>
<feature type="transmembrane region" description="Helical" evidence="1">
    <location>
        <begin position="160"/>
        <end position="179"/>
    </location>
</feature>
<keyword evidence="1" id="KW-1133">Transmembrane helix</keyword>
<reference evidence="3" key="2">
    <citation type="submission" date="2020-09" db="EMBL/GenBank/DDBJ databases">
        <authorList>
            <person name="Sun Q."/>
            <person name="Zhou Y."/>
        </authorList>
    </citation>
    <scope>NUCLEOTIDE SEQUENCE</scope>
    <source>
        <strain evidence="3">CGMCC 1.12921</strain>
    </source>
</reference>
<keyword evidence="1" id="KW-0472">Membrane</keyword>
<feature type="domain" description="CBU-0592-like" evidence="2">
    <location>
        <begin position="4"/>
        <end position="71"/>
    </location>
</feature>
<dbReference type="RefSeq" id="WP_188160126.1">
    <property type="nucleotide sequence ID" value="NZ_BMGH01000001.1"/>
</dbReference>
<reference evidence="3" key="1">
    <citation type="journal article" date="2014" name="Int. J. Syst. Evol. Microbiol.">
        <title>Complete genome sequence of Corynebacterium casei LMG S-19264T (=DSM 44701T), isolated from a smear-ripened cheese.</title>
        <authorList>
            <consortium name="US DOE Joint Genome Institute (JGI-PGF)"/>
            <person name="Walter F."/>
            <person name="Albersmeier A."/>
            <person name="Kalinowski J."/>
            <person name="Ruckert C."/>
        </authorList>
    </citation>
    <scope>NUCLEOTIDE SEQUENCE</scope>
    <source>
        <strain evidence="3">CGMCC 1.12921</strain>
    </source>
</reference>
<feature type="domain" description="CBU-0592-like" evidence="2">
    <location>
        <begin position="111"/>
        <end position="180"/>
    </location>
</feature>
<feature type="transmembrane region" description="Helical" evidence="1">
    <location>
        <begin position="6"/>
        <end position="24"/>
    </location>
</feature>
<keyword evidence="1" id="KW-0812">Transmembrane</keyword>
<dbReference type="Proteomes" id="UP000613582">
    <property type="component" value="Unassembled WGS sequence"/>
</dbReference>
<dbReference type="Pfam" id="PF26604">
    <property type="entry name" value="CBU_0592"/>
    <property type="match status" value="2"/>
</dbReference>
<organism evidence="3 4">
    <name type="scientific">Aquisalinus flavus</name>
    <dbReference type="NCBI Taxonomy" id="1526572"/>
    <lineage>
        <taxon>Bacteria</taxon>
        <taxon>Pseudomonadati</taxon>
        <taxon>Pseudomonadota</taxon>
        <taxon>Alphaproteobacteria</taxon>
        <taxon>Parvularculales</taxon>
        <taxon>Parvularculaceae</taxon>
        <taxon>Aquisalinus</taxon>
    </lineage>
</organism>
<feature type="transmembrane region" description="Helical" evidence="1">
    <location>
        <begin position="109"/>
        <end position="126"/>
    </location>
</feature>
<proteinExistence type="predicted"/>
<dbReference type="AlphaFoldDB" id="A0A8J2V2G1"/>
<comment type="caution">
    <text evidence="3">The sequence shown here is derived from an EMBL/GenBank/DDBJ whole genome shotgun (WGS) entry which is preliminary data.</text>
</comment>
<evidence type="ECO:0000256" key="1">
    <source>
        <dbReference type="SAM" id="Phobius"/>
    </source>
</evidence>
<keyword evidence="4" id="KW-1185">Reference proteome</keyword>
<feature type="transmembrane region" description="Helical" evidence="1">
    <location>
        <begin position="138"/>
        <end position="154"/>
    </location>
</feature>
<evidence type="ECO:0000313" key="4">
    <source>
        <dbReference type="Proteomes" id="UP000613582"/>
    </source>
</evidence>
<evidence type="ECO:0000313" key="3">
    <source>
        <dbReference type="EMBL" id="GGD02550.1"/>
    </source>
</evidence>
<evidence type="ECO:0000259" key="2">
    <source>
        <dbReference type="Pfam" id="PF26604"/>
    </source>
</evidence>
<dbReference type="InterPro" id="IPR058058">
    <property type="entry name" value="CBU_0592-like"/>
</dbReference>
<name>A0A8J2V2G1_9PROT</name>
<feature type="transmembrane region" description="Helical" evidence="1">
    <location>
        <begin position="85"/>
        <end position="103"/>
    </location>
</feature>
<accession>A0A8J2V2G1</accession>